<organism evidence="5 6">
    <name type="scientific">Candidatus Terasakiella magnetica</name>
    <dbReference type="NCBI Taxonomy" id="1867952"/>
    <lineage>
        <taxon>Bacteria</taxon>
        <taxon>Pseudomonadati</taxon>
        <taxon>Pseudomonadota</taxon>
        <taxon>Alphaproteobacteria</taxon>
        <taxon>Rhodospirillales</taxon>
        <taxon>Terasakiellaceae</taxon>
        <taxon>Terasakiella</taxon>
    </lineage>
</organism>
<dbReference type="GO" id="GO:0030170">
    <property type="term" value="F:pyridoxal phosphate binding"/>
    <property type="evidence" value="ECO:0007669"/>
    <property type="project" value="InterPro"/>
</dbReference>
<sequence>MVNSSLSLLSDYPFQRLRDLLDHHATPEGLQPLAMSIGEPQHQPPKLLQEAMNDHATLWNKYPPIAGTPELRTAIKDFLDRRFALKEDFLSTENVLPVCGTREALFLVGNLLIERVAKGEEKPLVLVPNPFYQVYVGAAVMNEATPVYLPAGPENGFMPDLEAVSEEIWAKTSLLFLCSPGNPQGMVADLDYLRKALELARHHDFILLMDECYAELYDRDKPHGALGIAQETGSLKNLLVFHSLSKRSNAAGLRSGFVAGDLDLIKSFIGLRNYGGASMPLPLQAASVALWNDDEHVAENRRLYKMKIDAAERHLGSRLGFYRPAGGFFLWLDVSERWENGEAAALEIWQKCAVRVIPGEYLAKTDETGENPGTRYIRLALVHEQAIIEEAMGRIAAIL</sequence>
<dbReference type="InterPro" id="IPR004839">
    <property type="entry name" value="Aminotransferase_I/II_large"/>
</dbReference>
<gene>
    <name evidence="5" type="ORF">MTBPR1_20324</name>
</gene>
<dbReference type="InterPro" id="IPR015421">
    <property type="entry name" value="PyrdxlP-dep_Trfase_major"/>
</dbReference>
<dbReference type="SUPFAM" id="SSF53383">
    <property type="entry name" value="PLP-dependent transferases"/>
    <property type="match status" value="1"/>
</dbReference>
<dbReference type="AlphaFoldDB" id="A0A1C3RGQ0"/>
<proteinExistence type="predicted"/>
<dbReference type="Gene3D" id="3.40.640.10">
    <property type="entry name" value="Type I PLP-dependent aspartate aminotransferase-like (Major domain)"/>
    <property type="match status" value="1"/>
</dbReference>
<name>A0A1C3RGQ0_9PROT</name>
<dbReference type="GO" id="GO:0008483">
    <property type="term" value="F:transaminase activity"/>
    <property type="evidence" value="ECO:0007669"/>
    <property type="project" value="UniProtKB-KW"/>
</dbReference>
<dbReference type="PANTHER" id="PTHR42832">
    <property type="entry name" value="AMINO ACID AMINOTRANSFERASE"/>
    <property type="match status" value="1"/>
</dbReference>
<keyword evidence="6" id="KW-1185">Reference proteome</keyword>
<accession>A0A1C3RGQ0</accession>
<dbReference type="OrthoDB" id="9804020at2"/>
<feature type="domain" description="Aminotransferase class I/classII large" evidence="4">
    <location>
        <begin position="35"/>
        <end position="395"/>
    </location>
</feature>
<evidence type="ECO:0000313" key="6">
    <source>
        <dbReference type="Proteomes" id="UP000231658"/>
    </source>
</evidence>
<evidence type="ECO:0000256" key="3">
    <source>
        <dbReference type="ARBA" id="ARBA00022679"/>
    </source>
</evidence>
<comment type="cofactor">
    <cofactor evidence="1">
        <name>pyridoxal 5'-phosphate</name>
        <dbReference type="ChEBI" id="CHEBI:597326"/>
    </cofactor>
</comment>
<protein>
    <submittedName>
        <fullName evidence="5">Class I and II aminotransferase</fullName>
    </submittedName>
</protein>
<keyword evidence="3 5" id="KW-0808">Transferase</keyword>
<evidence type="ECO:0000256" key="2">
    <source>
        <dbReference type="ARBA" id="ARBA00022576"/>
    </source>
</evidence>
<dbReference type="InterPro" id="IPR015424">
    <property type="entry name" value="PyrdxlP-dep_Trfase"/>
</dbReference>
<dbReference type="InterPro" id="IPR050881">
    <property type="entry name" value="LL-DAP_aminotransferase"/>
</dbReference>
<evidence type="ECO:0000313" key="5">
    <source>
        <dbReference type="EMBL" id="SCA56476.1"/>
    </source>
</evidence>
<dbReference type="PANTHER" id="PTHR42832:SF3">
    <property type="entry name" value="L-GLUTAMINE--4-(METHYLSULFANYL)-2-OXOBUTANOATE AMINOTRANSFERASE"/>
    <property type="match status" value="1"/>
</dbReference>
<dbReference type="Proteomes" id="UP000231658">
    <property type="component" value="Unassembled WGS sequence"/>
</dbReference>
<dbReference type="RefSeq" id="WP_069188561.1">
    <property type="nucleotide sequence ID" value="NZ_FLYE01000012.1"/>
</dbReference>
<evidence type="ECO:0000256" key="1">
    <source>
        <dbReference type="ARBA" id="ARBA00001933"/>
    </source>
</evidence>
<evidence type="ECO:0000259" key="4">
    <source>
        <dbReference type="Pfam" id="PF00155"/>
    </source>
</evidence>
<dbReference type="Gene3D" id="3.90.1150.10">
    <property type="entry name" value="Aspartate Aminotransferase, domain 1"/>
    <property type="match status" value="1"/>
</dbReference>
<dbReference type="Pfam" id="PF00155">
    <property type="entry name" value="Aminotran_1_2"/>
    <property type="match status" value="1"/>
</dbReference>
<reference evidence="5 6" key="1">
    <citation type="submission" date="2016-07" db="EMBL/GenBank/DDBJ databases">
        <authorList>
            <person name="Lefevre C.T."/>
        </authorList>
    </citation>
    <scope>NUCLEOTIDE SEQUENCE [LARGE SCALE GENOMIC DNA]</scope>
    <source>
        <strain evidence="5">PR1</strain>
    </source>
</reference>
<dbReference type="InterPro" id="IPR015422">
    <property type="entry name" value="PyrdxlP-dep_Trfase_small"/>
</dbReference>
<dbReference type="EMBL" id="FLYE01000012">
    <property type="protein sequence ID" value="SCA56476.1"/>
    <property type="molecule type" value="Genomic_DNA"/>
</dbReference>
<keyword evidence="2 5" id="KW-0032">Aminotransferase</keyword>
<dbReference type="CDD" id="cd00609">
    <property type="entry name" value="AAT_like"/>
    <property type="match status" value="1"/>
</dbReference>
<dbReference type="STRING" id="1867952.MTBPR1_20324"/>